<protein>
    <submittedName>
        <fullName evidence="1">Uncharacterized protein</fullName>
    </submittedName>
</protein>
<dbReference type="PANTHER" id="PTHR31751:SF7">
    <property type="entry name" value="THAP-TYPE DOMAIN-CONTAINING PROTEIN"/>
    <property type="match status" value="1"/>
</dbReference>
<organism evidence="1 2">
    <name type="scientific">Stichopus japonicus</name>
    <name type="common">Sea cucumber</name>
    <dbReference type="NCBI Taxonomy" id="307972"/>
    <lineage>
        <taxon>Eukaryota</taxon>
        <taxon>Metazoa</taxon>
        <taxon>Echinodermata</taxon>
        <taxon>Eleutherozoa</taxon>
        <taxon>Echinozoa</taxon>
        <taxon>Holothuroidea</taxon>
        <taxon>Aspidochirotacea</taxon>
        <taxon>Aspidochirotida</taxon>
        <taxon>Stichopodidae</taxon>
        <taxon>Apostichopus</taxon>
    </lineage>
</organism>
<accession>A0A2G8LI69</accession>
<dbReference type="PANTHER" id="PTHR31751">
    <property type="entry name" value="SI:CH211-108C17.2-RELATED-RELATED"/>
    <property type="match status" value="1"/>
</dbReference>
<reference evidence="1 2" key="1">
    <citation type="journal article" date="2017" name="PLoS Biol.">
        <title>The sea cucumber genome provides insights into morphological evolution and visceral regeneration.</title>
        <authorList>
            <person name="Zhang X."/>
            <person name="Sun L."/>
            <person name="Yuan J."/>
            <person name="Sun Y."/>
            <person name="Gao Y."/>
            <person name="Zhang L."/>
            <person name="Li S."/>
            <person name="Dai H."/>
            <person name="Hamel J.F."/>
            <person name="Liu C."/>
            <person name="Yu Y."/>
            <person name="Liu S."/>
            <person name="Lin W."/>
            <person name="Guo K."/>
            <person name="Jin S."/>
            <person name="Xu P."/>
            <person name="Storey K.B."/>
            <person name="Huan P."/>
            <person name="Zhang T."/>
            <person name="Zhou Y."/>
            <person name="Zhang J."/>
            <person name="Lin C."/>
            <person name="Li X."/>
            <person name="Xing L."/>
            <person name="Huo D."/>
            <person name="Sun M."/>
            <person name="Wang L."/>
            <person name="Mercier A."/>
            <person name="Li F."/>
            <person name="Yang H."/>
            <person name="Xiang J."/>
        </authorList>
    </citation>
    <scope>NUCLEOTIDE SEQUENCE [LARGE SCALE GENOMIC DNA]</scope>
    <source>
        <strain evidence="1">Shaxun</strain>
        <tissue evidence="1">Muscle</tissue>
    </source>
</reference>
<dbReference type="AlphaFoldDB" id="A0A2G8LI69"/>
<keyword evidence="2" id="KW-1185">Reference proteome</keyword>
<dbReference type="EMBL" id="MRZV01000069">
    <property type="protein sequence ID" value="PIK59958.1"/>
    <property type="molecule type" value="Genomic_DNA"/>
</dbReference>
<sequence>MCSRDARTDSPGHCAQYCTYSFMDEDSSKILHLEVVDVREVGGKSPNMERVGFERGLDFLMKEFKICEVVTDAHVQIKALLKNCPKYDGISHQVDVWHGAKNLVKKLSNVANAKENTDLHLWIPAIRNHFWYSAKECGGNDIKIKSIFLSLLHHIVDEHQWLLSIDGTPGECSHHHLGDDDHSKPYLRRDHLHMKLLGL</sequence>
<dbReference type="OrthoDB" id="6155112at2759"/>
<proteinExistence type="predicted"/>
<evidence type="ECO:0000313" key="1">
    <source>
        <dbReference type="EMBL" id="PIK59958.1"/>
    </source>
</evidence>
<name>A0A2G8LI69_STIJA</name>
<comment type="caution">
    <text evidence="1">The sequence shown here is derived from an EMBL/GenBank/DDBJ whole genome shotgun (WGS) entry which is preliminary data.</text>
</comment>
<evidence type="ECO:0000313" key="2">
    <source>
        <dbReference type="Proteomes" id="UP000230750"/>
    </source>
</evidence>
<dbReference type="Proteomes" id="UP000230750">
    <property type="component" value="Unassembled WGS sequence"/>
</dbReference>
<gene>
    <name evidence="1" type="ORF">BSL78_03113</name>
</gene>
<dbReference type="STRING" id="307972.A0A2G8LI69"/>